<dbReference type="PANTHER" id="PTHR34351:SF1">
    <property type="entry name" value="SLR1927 PROTEIN"/>
    <property type="match status" value="1"/>
</dbReference>
<keyword evidence="2" id="KW-1133">Transmembrane helix</keyword>
<accession>A0A3R8TAB8</accession>
<keyword evidence="2" id="KW-0812">Transmembrane</keyword>
<comment type="caution">
    <text evidence="3">The sequence shown here is derived from an EMBL/GenBank/DDBJ whole genome shotgun (WGS) entry which is preliminary data.</text>
</comment>
<dbReference type="Proteomes" id="UP000269265">
    <property type="component" value="Unassembled WGS sequence"/>
</dbReference>
<keyword evidence="4" id="KW-1185">Reference proteome</keyword>
<reference evidence="3 4" key="1">
    <citation type="submission" date="2018-12" db="EMBL/GenBank/DDBJ databases">
        <title>The whole draft genome of Aquabacterium sp. SJQ9.</title>
        <authorList>
            <person name="Sun L."/>
            <person name="Gao X."/>
            <person name="Chen W."/>
            <person name="Huang K."/>
        </authorList>
    </citation>
    <scope>NUCLEOTIDE SEQUENCE [LARGE SCALE GENOMIC DNA]</scope>
    <source>
        <strain evidence="3 4">SJQ9</strain>
    </source>
</reference>
<evidence type="ECO:0000313" key="4">
    <source>
        <dbReference type="Proteomes" id="UP000269265"/>
    </source>
</evidence>
<dbReference type="PANTHER" id="PTHR34351">
    <property type="entry name" value="SLR1927 PROTEIN-RELATED"/>
    <property type="match status" value="1"/>
</dbReference>
<dbReference type="EMBL" id="RSED01000015">
    <property type="protein sequence ID" value="RRS03097.1"/>
    <property type="molecule type" value="Genomic_DNA"/>
</dbReference>
<proteinExistence type="predicted"/>
<evidence type="ECO:0000313" key="3">
    <source>
        <dbReference type="EMBL" id="RRS03097.1"/>
    </source>
</evidence>
<dbReference type="AlphaFoldDB" id="A0A3R8TAB8"/>
<protein>
    <submittedName>
        <fullName evidence="3">DUF58 domain-containing protein</fullName>
    </submittedName>
</protein>
<feature type="region of interest" description="Disordered" evidence="1">
    <location>
        <begin position="215"/>
        <end position="241"/>
    </location>
</feature>
<keyword evidence="2" id="KW-0472">Membrane</keyword>
<name>A0A3R8TAB8_9BURK</name>
<evidence type="ECO:0000256" key="1">
    <source>
        <dbReference type="SAM" id="MobiDB-lite"/>
    </source>
</evidence>
<feature type="transmembrane region" description="Helical" evidence="2">
    <location>
        <begin position="76"/>
        <end position="95"/>
    </location>
</feature>
<feature type="transmembrane region" description="Helical" evidence="2">
    <location>
        <begin position="46"/>
        <end position="70"/>
    </location>
</feature>
<evidence type="ECO:0000256" key="2">
    <source>
        <dbReference type="SAM" id="Phobius"/>
    </source>
</evidence>
<organism evidence="3 4">
    <name type="scientific">Aquabacterium soli</name>
    <dbReference type="NCBI Taxonomy" id="2493092"/>
    <lineage>
        <taxon>Bacteria</taxon>
        <taxon>Pseudomonadati</taxon>
        <taxon>Pseudomonadota</taxon>
        <taxon>Betaproteobacteria</taxon>
        <taxon>Burkholderiales</taxon>
        <taxon>Aquabacterium</taxon>
    </lineage>
</organism>
<sequence length="349" mass="38598">MPRRCLDSERALLMARRVFSGWRRRWRDWSNARSPRQDQLTLTQRTVYILPSKGGLGYAVVVTVLLLAAINEQLNLAYALAFLLGGVGLSAMWLTHANLRGLTLSLGSMASVHAGQSLSMPVRLDATTLHRGRFGLTLHAVGEDDGTLPSDVPGEVARGHQSTVLVPLAAQRRGWLELPRLRIQTTYPLGLFRAWAYWRARQQVLVWPALDPHAPPLPDSDTDGGSRSAAASRPVDMPDGLRPWRRGDTLRSIAWKKSATRLASGLAPVSREASLRPHQECWVEWEQAQGLPLEARLSRLASWLVMAEQRALDLGQPYGLRLPDCTLGPAHGPQHLQHCLDTLATWGTA</sequence>
<gene>
    <name evidence="3" type="ORF">EIP75_17410</name>
</gene>